<evidence type="ECO:0000256" key="2">
    <source>
        <dbReference type="ARBA" id="ARBA00022801"/>
    </source>
</evidence>
<dbReference type="OrthoDB" id="276276at2759"/>
<keyword evidence="5" id="KW-1185">Reference proteome</keyword>
<evidence type="ECO:0000313" key="5">
    <source>
        <dbReference type="Proteomes" id="UP000635477"/>
    </source>
</evidence>
<reference evidence="4" key="2">
    <citation type="submission" date="2020-05" db="EMBL/GenBank/DDBJ databases">
        <authorList>
            <person name="Kim H.-S."/>
            <person name="Proctor R.H."/>
            <person name="Brown D.W."/>
        </authorList>
    </citation>
    <scope>NUCLEOTIDE SEQUENCE</scope>
    <source>
        <strain evidence="4">NRRL 22465</strain>
    </source>
</reference>
<comment type="caution">
    <text evidence="4">The sequence shown here is derived from an EMBL/GenBank/DDBJ whole genome shotgun (WGS) entry which is preliminary data.</text>
</comment>
<dbReference type="InterPro" id="IPR015797">
    <property type="entry name" value="NUDIX_hydrolase-like_dom_sf"/>
</dbReference>
<protein>
    <recommendedName>
        <fullName evidence="3">Nudix hydrolase domain-containing protein</fullName>
    </recommendedName>
</protein>
<dbReference type="Proteomes" id="UP000635477">
    <property type="component" value="Unassembled WGS sequence"/>
</dbReference>
<accession>A0A8H4UM14</accession>
<gene>
    <name evidence="4" type="ORF">FZEAL_4667</name>
</gene>
<dbReference type="Gene3D" id="3.90.79.10">
    <property type="entry name" value="Nucleoside Triphosphate Pyrophosphohydrolase"/>
    <property type="match status" value="1"/>
</dbReference>
<dbReference type="CDD" id="cd02883">
    <property type="entry name" value="NUDIX_Hydrolase"/>
    <property type="match status" value="1"/>
</dbReference>
<evidence type="ECO:0000313" key="4">
    <source>
        <dbReference type="EMBL" id="KAF4979057.1"/>
    </source>
</evidence>
<dbReference type="PROSITE" id="PS51462">
    <property type="entry name" value="NUDIX"/>
    <property type="match status" value="1"/>
</dbReference>
<comment type="cofactor">
    <cofactor evidence="1">
        <name>Mg(2+)</name>
        <dbReference type="ChEBI" id="CHEBI:18420"/>
    </cofactor>
</comment>
<evidence type="ECO:0000259" key="3">
    <source>
        <dbReference type="PROSITE" id="PS51462"/>
    </source>
</evidence>
<dbReference type="SUPFAM" id="SSF55811">
    <property type="entry name" value="Nudix"/>
    <property type="match status" value="1"/>
</dbReference>
<keyword evidence="2" id="KW-0378">Hydrolase</keyword>
<dbReference type="InterPro" id="IPR000086">
    <property type="entry name" value="NUDIX_hydrolase_dom"/>
</dbReference>
<feature type="domain" description="Nudix hydrolase" evidence="3">
    <location>
        <begin position="33"/>
        <end position="190"/>
    </location>
</feature>
<dbReference type="PANTHER" id="PTHR43046">
    <property type="entry name" value="GDP-MANNOSE MANNOSYL HYDROLASE"/>
    <property type="match status" value="1"/>
</dbReference>
<dbReference type="AlphaFoldDB" id="A0A8H4UM14"/>
<dbReference type="EMBL" id="JABEYC010000321">
    <property type="protein sequence ID" value="KAF4979057.1"/>
    <property type="molecule type" value="Genomic_DNA"/>
</dbReference>
<dbReference type="Pfam" id="PF00293">
    <property type="entry name" value="NUDIX"/>
    <property type="match status" value="1"/>
</dbReference>
<reference evidence="4" key="1">
    <citation type="journal article" date="2020" name="BMC Genomics">
        <title>Correction to: Identification and distribution of gene clusters required for synthesis of sphingolipid metabolism inhibitors in diverse species of the filamentous fungus Fusarium.</title>
        <authorList>
            <person name="Kim H.S."/>
            <person name="Lohmar J.M."/>
            <person name="Busman M."/>
            <person name="Brown D.W."/>
            <person name="Naumann T.A."/>
            <person name="Divon H.H."/>
            <person name="Lysoe E."/>
            <person name="Uhlig S."/>
            <person name="Proctor R.H."/>
        </authorList>
    </citation>
    <scope>NUCLEOTIDE SEQUENCE</scope>
    <source>
        <strain evidence="4">NRRL 22465</strain>
    </source>
</reference>
<organism evidence="4 5">
    <name type="scientific">Fusarium zealandicum</name>
    <dbReference type="NCBI Taxonomy" id="1053134"/>
    <lineage>
        <taxon>Eukaryota</taxon>
        <taxon>Fungi</taxon>
        <taxon>Dikarya</taxon>
        <taxon>Ascomycota</taxon>
        <taxon>Pezizomycotina</taxon>
        <taxon>Sordariomycetes</taxon>
        <taxon>Hypocreomycetidae</taxon>
        <taxon>Hypocreales</taxon>
        <taxon>Nectriaceae</taxon>
        <taxon>Fusarium</taxon>
        <taxon>Fusarium staphyleae species complex</taxon>
    </lineage>
</organism>
<dbReference type="PANTHER" id="PTHR43046:SF14">
    <property type="entry name" value="MUTT_NUDIX FAMILY PROTEIN"/>
    <property type="match status" value="1"/>
</dbReference>
<evidence type="ECO:0000256" key="1">
    <source>
        <dbReference type="ARBA" id="ARBA00001946"/>
    </source>
</evidence>
<dbReference type="GO" id="GO:0016787">
    <property type="term" value="F:hydrolase activity"/>
    <property type="evidence" value="ECO:0007669"/>
    <property type="project" value="UniProtKB-KW"/>
</dbReference>
<sequence length="207" mass="22572">MSSSPPASYTISPSLDAFTSTSPAAFLAANPPIQHLIAGAVVTNPQGQILLIRRAAHDSWPLQWEVPGGCVDASDATLVAAAVRELHEETGLRATAVRCVVRLAPPDDAAPDKPADALEVDLRVLGDVVVFSDGGEVWGKMTAWVDVESCDVVRICDDEHCEFAWVTEQETRDTRFKDGRDLDFVSDGVRRTVLEGFRLWRDQKESN</sequence>
<proteinExistence type="predicted"/>
<name>A0A8H4UM14_9HYPO</name>